<evidence type="ECO:0000313" key="2">
    <source>
        <dbReference type="Proteomes" id="UP000095283"/>
    </source>
</evidence>
<keyword evidence="2" id="KW-1185">Reference proteome</keyword>
<reference evidence="3" key="1">
    <citation type="submission" date="2016-11" db="UniProtKB">
        <authorList>
            <consortium name="WormBaseParasite"/>
        </authorList>
    </citation>
    <scope>IDENTIFICATION</scope>
</reference>
<feature type="region of interest" description="Disordered" evidence="1">
    <location>
        <begin position="42"/>
        <end position="68"/>
    </location>
</feature>
<organism evidence="2 3">
    <name type="scientific">Heterorhabditis bacteriophora</name>
    <name type="common">Entomopathogenic nematode worm</name>
    <dbReference type="NCBI Taxonomy" id="37862"/>
    <lineage>
        <taxon>Eukaryota</taxon>
        <taxon>Metazoa</taxon>
        <taxon>Ecdysozoa</taxon>
        <taxon>Nematoda</taxon>
        <taxon>Chromadorea</taxon>
        <taxon>Rhabditida</taxon>
        <taxon>Rhabditina</taxon>
        <taxon>Rhabditomorpha</taxon>
        <taxon>Strongyloidea</taxon>
        <taxon>Heterorhabditidae</taxon>
        <taxon>Heterorhabditis</taxon>
    </lineage>
</organism>
<accession>A0A1I7X7W8</accession>
<proteinExistence type="predicted"/>
<dbReference type="WBParaSite" id="Hba_13730">
    <property type="protein sequence ID" value="Hba_13730"/>
    <property type="gene ID" value="Hba_13730"/>
</dbReference>
<protein>
    <submittedName>
        <fullName evidence="3">PITH domain-containing protein</fullName>
    </submittedName>
</protein>
<dbReference type="Proteomes" id="UP000095283">
    <property type="component" value="Unplaced"/>
</dbReference>
<dbReference type="AlphaFoldDB" id="A0A1I7X7W8"/>
<evidence type="ECO:0000256" key="1">
    <source>
        <dbReference type="SAM" id="MobiDB-lite"/>
    </source>
</evidence>
<name>A0A1I7X7W8_HETBA</name>
<sequence length="68" mass="7609">MSHCVYRQQLFDDTFVYFVPCFANDRLKVLGGFKLTVIGINPVDENSPKTSPSDLRSGELDGQPIMVT</sequence>
<evidence type="ECO:0000313" key="3">
    <source>
        <dbReference type="WBParaSite" id="Hba_13730"/>
    </source>
</evidence>